<dbReference type="InterPro" id="IPR050109">
    <property type="entry name" value="HTH-type_TetR-like_transc_reg"/>
</dbReference>
<dbReference type="RefSeq" id="WP_184837027.1">
    <property type="nucleotide sequence ID" value="NZ_JACHMN010000002.1"/>
</dbReference>
<evidence type="ECO:0000256" key="4">
    <source>
        <dbReference type="ARBA" id="ARBA00023163"/>
    </source>
</evidence>
<evidence type="ECO:0000256" key="5">
    <source>
        <dbReference type="PROSITE-ProRule" id="PRU00335"/>
    </source>
</evidence>
<evidence type="ECO:0000256" key="1">
    <source>
        <dbReference type="ARBA" id="ARBA00022491"/>
    </source>
</evidence>
<evidence type="ECO:0000256" key="2">
    <source>
        <dbReference type="ARBA" id="ARBA00023015"/>
    </source>
</evidence>
<name>A0A841BT58_9ACTN</name>
<dbReference type="InterPro" id="IPR009057">
    <property type="entry name" value="Homeodomain-like_sf"/>
</dbReference>
<dbReference type="EMBL" id="JACHMN010000002">
    <property type="protein sequence ID" value="MBB5869981.1"/>
    <property type="molecule type" value="Genomic_DNA"/>
</dbReference>
<protein>
    <submittedName>
        <fullName evidence="7">AcrR family transcriptional regulator</fullName>
    </submittedName>
</protein>
<keyword evidence="3 5" id="KW-0238">DNA-binding</keyword>
<dbReference type="Pfam" id="PF00440">
    <property type="entry name" value="TetR_N"/>
    <property type="match status" value="1"/>
</dbReference>
<dbReference type="GO" id="GO:0003700">
    <property type="term" value="F:DNA-binding transcription factor activity"/>
    <property type="evidence" value="ECO:0007669"/>
    <property type="project" value="TreeGrafter"/>
</dbReference>
<dbReference type="PANTHER" id="PTHR30055">
    <property type="entry name" value="HTH-TYPE TRANSCRIPTIONAL REGULATOR RUTR"/>
    <property type="match status" value="1"/>
</dbReference>
<dbReference type="PANTHER" id="PTHR30055:SF234">
    <property type="entry name" value="HTH-TYPE TRANSCRIPTIONAL REGULATOR BETI"/>
    <property type="match status" value="1"/>
</dbReference>
<keyword evidence="8" id="KW-1185">Reference proteome</keyword>
<sequence length="207" mass="22696">MARIPAAERRSALVQAALRVIATHGVAAATTRAIVAEAGMSLASFHYAFKSRDELISELITFVIDHEILAATQGLATGADLRTTIRDGLHAYLRLVEQDPLRELAMFELVQYAMRTPELGAAARQQYDAYYRAAAGLLVHVAEQNRITWRRPIDEMARILITLSDGLTLGWLVDRDSAQAESVIEFATEALAAMAVPHPATTLEEAR</sequence>
<dbReference type="Proteomes" id="UP000587527">
    <property type="component" value="Unassembled WGS sequence"/>
</dbReference>
<comment type="caution">
    <text evidence="7">The sequence shown here is derived from an EMBL/GenBank/DDBJ whole genome shotgun (WGS) entry which is preliminary data.</text>
</comment>
<feature type="domain" description="HTH tetR-type" evidence="6">
    <location>
        <begin position="7"/>
        <end position="67"/>
    </location>
</feature>
<dbReference type="Pfam" id="PF13977">
    <property type="entry name" value="TetR_C_6"/>
    <property type="match status" value="1"/>
</dbReference>
<reference evidence="7 8" key="1">
    <citation type="submission" date="2020-08" db="EMBL/GenBank/DDBJ databases">
        <title>Sequencing the genomes of 1000 actinobacteria strains.</title>
        <authorList>
            <person name="Klenk H.-P."/>
        </authorList>
    </citation>
    <scope>NUCLEOTIDE SEQUENCE [LARGE SCALE GENOMIC DNA]</scope>
    <source>
        <strain evidence="7 8">DSM 45362</strain>
    </source>
</reference>
<dbReference type="PROSITE" id="PS50977">
    <property type="entry name" value="HTH_TETR_2"/>
    <property type="match status" value="1"/>
</dbReference>
<dbReference type="InterPro" id="IPR039538">
    <property type="entry name" value="BetI_C"/>
</dbReference>
<keyword evidence="4" id="KW-0804">Transcription</keyword>
<evidence type="ECO:0000313" key="8">
    <source>
        <dbReference type="Proteomes" id="UP000587527"/>
    </source>
</evidence>
<dbReference type="Gene3D" id="1.10.357.10">
    <property type="entry name" value="Tetracycline Repressor, domain 2"/>
    <property type="match status" value="1"/>
</dbReference>
<dbReference type="InterPro" id="IPR036271">
    <property type="entry name" value="Tet_transcr_reg_TetR-rel_C_sf"/>
</dbReference>
<feature type="DNA-binding region" description="H-T-H motif" evidence="5">
    <location>
        <begin position="30"/>
        <end position="49"/>
    </location>
</feature>
<evidence type="ECO:0000313" key="7">
    <source>
        <dbReference type="EMBL" id="MBB5869981.1"/>
    </source>
</evidence>
<keyword evidence="2" id="KW-0805">Transcription regulation</keyword>
<dbReference type="GO" id="GO:0000976">
    <property type="term" value="F:transcription cis-regulatory region binding"/>
    <property type="evidence" value="ECO:0007669"/>
    <property type="project" value="TreeGrafter"/>
</dbReference>
<dbReference type="SUPFAM" id="SSF46689">
    <property type="entry name" value="Homeodomain-like"/>
    <property type="match status" value="1"/>
</dbReference>
<evidence type="ECO:0000256" key="3">
    <source>
        <dbReference type="ARBA" id="ARBA00023125"/>
    </source>
</evidence>
<keyword evidence="1" id="KW-0678">Repressor</keyword>
<proteinExistence type="predicted"/>
<dbReference type="AlphaFoldDB" id="A0A841BT58"/>
<dbReference type="PRINTS" id="PR00455">
    <property type="entry name" value="HTHTETR"/>
</dbReference>
<organism evidence="7 8">
    <name type="scientific">Allocatelliglobosispora scoriae</name>
    <dbReference type="NCBI Taxonomy" id="643052"/>
    <lineage>
        <taxon>Bacteria</taxon>
        <taxon>Bacillati</taxon>
        <taxon>Actinomycetota</taxon>
        <taxon>Actinomycetes</taxon>
        <taxon>Micromonosporales</taxon>
        <taxon>Micromonosporaceae</taxon>
        <taxon>Allocatelliglobosispora</taxon>
    </lineage>
</organism>
<accession>A0A841BT58</accession>
<dbReference type="InterPro" id="IPR001647">
    <property type="entry name" value="HTH_TetR"/>
</dbReference>
<evidence type="ECO:0000259" key="6">
    <source>
        <dbReference type="PROSITE" id="PS50977"/>
    </source>
</evidence>
<gene>
    <name evidence="7" type="ORF">F4553_003360</name>
</gene>
<dbReference type="SUPFAM" id="SSF48498">
    <property type="entry name" value="Tetracyclin repressor-like, C-terminal domain"/>
    <property type="match status" value="1"/>
</dbReference>